<dbReference type="InterPro" id="IPR011935">
    <property type="entry name" value="CHP02231"/>
</dbReference>
<dbReference type="Proteomes" id="UP000887574">
    <property type="component" value="Unplaced"/>
</dbReference>
<dbReference type="PANTHER" id="PTHR31005:SF8">
    <property type="entry name" value="DUF4139 DOMAIN-CONTAINING PROTEIN"/>
    <property type="match status" value="1"/>
</dbReference>
<evidence type="ECO:0000256" key="1">
    <source>
        <dbReference type="SAM" id="Coils"/>
    </source>
</evidence>
<organism evidence="3 4">
    <name type="scientific">Ditylenchus dipsaci</name>
    <dbReference type="NCBI Taxonomy" id="166011"/>
    <lineage>
        <taxon>Eukaryota</taxon>
        <taxon>Metazoa</taxon>
        <taxon>Ecdysozoa</taxon>
        <taxon>Nematoda</taxon>
        <taxon>Chromadorea</taxon>
        <taxon>Rhabditida</taxon>
        <taxon>Tylenchina</taxon>
        <taxon>Tylenchomorpha</taxon>
        <taxon>Sphaerularioidea</taxon>
        <taxon>Anguinidae</taxon>
        <taxon>Anguininae</taxon>
        <taxon>Ditylenchus</taxon>
    </lineage>
</organism>
<evidence type="ECO:0000313" key="4">
    <source>
        <dbReference type="WBParaSite" id="jg22330"/>
    </source>
</evidence>
<feature type="domain" description="DUF4140" evidence="2">
    <location>
        <begin position="94"/>
        <end position="181"/>
    </location>
</feature>
<dbReference type="AlphaFoldDB" id="A0A915DS88"/>
<evidence type="ECO:0000313" key="3">
    <source>
        <dbReference type="Proteomes" id="UP000887574"/>
    </source>
</evidence>
<accession>A0A915DS88</accession>
<keyword evidence="3" id="KW-1185">Reference proteome</keyword>
<name>A0A915DS88_9BILA</name>
<dbReference type="WBParaSite" id="jg22330">
    <property type="protein sequence ID" value="jg22330"/>
    <property type="gene ID" value="jg22330"/>
</dbReference>
<evidence type="ECO:0000259" key="2">
    <source>
        <dbReference type="Pfam" id="PF13600"/>
    </source>
</evidence>
<dbReference type="PANTHER" id="PTHR31005">
    <property type="entry name" value="DUF4139 DOMAIN-CONTAINING PROTEIN"/>
    <property type="match status" value="1"/>
</dbReference>
<sequence length="486" mass="54340">MLSTQFLPSLKRRPSLADTSAAQGDHCGARLELPAPSATVCLPKTPMFSWNCFCLCGQQLFFQGANKISSKCGERFDCPLGVDPLIKVRFTSQVTITSNRAELVRTFKVTLQQGLNDIVVQNVSHSIESDSIRVDGSGAATIHEVQFKTDHVRQDEVDNPQVKELQIYGKRLDSLNDIIANLGKVSLKGEKCPELFSFDDSAEQALDKLYDFHEKKSVDVNSKVRQLNQEQENLQEEIRKLEQKISELRSGQSVKRSICITLESSDKVSDVVLDLSYQVYQARWQPSYDARVQTGDKTKFQLFYYGISSRLIWWCSSKVTYSKAQLVKPILVREPVQRAVVCGAPMARSKQLNYTYNANEIMEETMGSGGMQLEGVMPLSLQLAHVEKQVDTSEHKVTIAVLDLSSLLRLDCVPSKDTNVFVTATTINTTKYPLLAGTASVYVDNSFSSKVGNSNAGWDIQRWCLADSKYDLNPGAYKISSKWRAL</sequence>
<protein>
    <submittedName>
        <fullName evidence="4">DUF4140 domain-containing protein</fullName>
    </submittedName>
</protein>
<proteinExistence type="predicted"/>
<dbReference type="InterPro" id="IPR025554">
    <property type="entry name" value="DUF4140"/>
</dbReference>
<feature type="coiled-coil region" evidence="1">
    <location>
        <begin position="217"/>
        <end position="251"/>
    </location>
</feature>
<dbReference type="Pfam" id="PF13600">
    <property type="entry name" value="DUF4140"/>
    <property type="match status" value="1"/>
</dbReference>
<reference evidence="4" key="1">
    <citation type="submission" date="2022-11" db="UniProtKB">
        <authorList>
            <consortium name="WormBaseParasite"/>
        </authorList>
    </citation>
    <scope>IDENTIFICATION</scope>
</reference>
<keyword evidence="1" id="KW-0175">Coiled coil</keyword>